<gene>
    <name evidence="2" type="primary">FGENESH: predicted gene_14.135</name>
    <name evidence="3" type="ORF">AAT19DRAFT_10906</name>
    <name evidence="2" type="ORF">BN2166_0065850</name>
</gene>
<reference evidence="2 4" key="1">
    <citation type="submission" date="2015-07" db="EMBL/GenBank/DDBJ databases">
        <authorList>
            <person name="Cajimat M.N.B."/>
            <person name="Milazzo M.L."/>
            <person name="Fulhorst C.F."/>
        </authorList>
    </citation>
    <scope>NUCLEOTIDE SEQUENCE [LARGE SCALE GENOMIC DNA]</scope>
    <source>
        <strain evidence="2">Single colony</strain>
    </source>
</reference>
<feature type="region of interest" description="Disordered" evidence="1">
    <location>
        <begin position="389"/>
        <end position="413"/>
    </location>
</feature>
<dbReference type="EMBL" id="CWKI01000014">
    <property type="protein sequence ID" value="CTR10724.1"/>
    <property type="molecule type" value="Genomic_DNA"/>
</dbReference>
<reference evidence="3 5" key="2">
    <citation type="journal article" date="2018" name="Elife">
        <title>Functional genomics of lipid metabolism in the oleaginous yeast Rhodosporidium toruloides.</title>
        <authorList>
            <person name="Coradetti S.T."/>
            <person name="Pinel D."/>
            <person name="Geiselman G."/>
            <person name="Ito M."/>
            <person name="Mondo S."/>
            <person name="Reilly M.C."/>
            <person name="Cheng Y.F."/>
            <person name="Bauer S."/>
            <person name="Grigoriev I."/>
            <person name="Gladden J.M."/>
            <person name="Simmons B.A."/>
            <person name="Brem R."/>
            <person name="Arkin A.P."/>
            <person name="Skerker J.M."/>
        </authorList>
    </citation>
    <scope>NUCLEOTIDE SEQUENCE [LARGE SCALE GENOMIC DNA]</scope>
    <source>
        <strain evidence="3 5">NBRC 0880</strain>
    </source>
</reference>
<evidence type="ECO:0000313" key="5">
    <source>
        <dbReference type="Proteomes" id="UP000239560"/>
    </source>
</evidence>
<evidence type="ECO:0000313" key="3">
    <source>
        <dbReference type="EMBL" id="PRQ70749.1"/>
    </source>
</evidence>
<evidence type="ECO:0000313" key="4">
    <source>
        <dbReference type="Proteomes" id="UP000199069"/>
    </source>
</evidence>
<dbReference type="InterPro" id="IPR011009">
    <property type="entry name" value="Kinase-like_dom_sf"/>
</dbReference>
<dbReference type="Proteomes" id="UP000199069">
    <property type="component" value="Unassembled WGS sequence"/>
</dbReference>
<proteinExistence type="predicted"/>
<name>A0A0K3CM42_RHOTO</name>
<dbReference type="SUPFAM" id="SSF56112">
    <property type="entry name" value="Protein kinase-like (PK-like)"/>
    <property type="match status" value="1"/>
</dbReference>
<organism evidence="2 4">
    <name type="scientific">Rhodotorula toruloides</name>
    <name type="common">Yeast</name>
    <name type="synonym">Rhodosporidium toruloides</name>
    <dbReference type="NCBI Taxonomy" id="5286"/>
    <lineage>
        <taxon>Eukaryota</taxon>
        <taxon>Fungi</taxon>
        <taxon>Dikarya</taxon>
        <taxon>Basidiomycota</taxon>
        <taxon>Pucciniomycotina</taxon>
        <taxon>Microbotryomycetes</taxon>
        <taxon>Sporidiobolales</taxon>
        <taxon>Sporidiobolaceae</taxon>
        <taxon>Rhodotorula</taxon>
    </lineage>
</organism>
<protein>
    <submittedName>
        <fullName evidence="2 3">Salivary gland secretion 1</fullName>
    </submittedName>
</protein>
<keyword evidence="4" id="KW-1185">Reference proteome</keyword>
<evidence type="ECO:0000256" key="1">
    <source>
        <dbReference type="SAM" id="MobiDB-lite"/>
    </source>
</evidence>
<dbReference type="Proteomes" id="UP000239560">
    <property type="component" value="Unassembled WGS sequence"/>
</dbReference>
<dbReference type="EMBL" id="LCTV02000014">
    <property type="protein sequence ID" value="PRQ70749.1"/>
    <property type="molecule type" value="Genomic_DNA"/>
</dbReference>
<sequence length="603" mass="65682">MATKISEVTAQLFPPKDLVVKPIGAMHCPPASSDLSDNQDVRPYLPRSVKLVPDLASQLEQMVDRGVVAAEANAEADEPGSSAVLSPDTFAKIQRDLAASWEDVSSYAESELEPLLKLQLRAVSHLDEPLHALVGRPAPEQIFAKPQQDTVPFGGGKIHGINVKLRLRLDLVLRRGKETKDDKTGVIVSTEIKTPQATEPNGIYEATHRTMASHNGILSRAALKKLGERKRTKAQYSLLMKQISAARIFRNDITFWSDAYQWFIAALVNNESNDDFDVLLSPPHRHVPQVVGDPSYIKLHLLALLPHLYKPDQLRSLVPTNEVLTTTETSSLAAIPEIMKRMSTRSSSKTSSSGARPAKKGLFSFSRKVIAFAYPNDVVEIGRGVGQDGLHTPIDKTAPPDSVGNGSESSKEAPEADDLLLLRDCAVDIELDSLVGEGEVGLVYRGLDNRTQDSIILKLAKPDAEDYLKHEVECGRLLHDYADSLIAPCELYATAEGRLFTLMVDGGASPSCAADLTLPARLDLLQSLARLHYGGFQHGDVGLRNIVVDDVGKARWIDLSAASLEHRCEGTECDEMVEAIALLELGDYDDEVCAVLQDSGLLG</sequence>
<dbReference type="AlphaFoldDB" id="A0A0K3CM42"/>
<dbReference type="STRING" id="5286.A0A0K3CM42"/>
<dbReference type="OrthoDB" id="2521594at2759"/>
<accession>A0A0K3CM42</accession>
<evidence type="ECO:0000313" key="2">
    <source>
        <dbReference type="EMBL" id="CTR10724.1"/>
    </source>
</evidence>
<dbReference type="Gene3D" id="1.10.510.10">
    <property type="entry name" value="Transferase(Phosphotransferase) domain 1"/>
    <property type="match status" value="1"/>
</dbReference>